<dbReference type="GO" id="GO:0000981">
    <property type="term" value="F:DNA-binding transcription factor activity, RNA polymerase II-specific"/>
    <property type="evidence" value="ECO:0007669"/>
    <property type="project" value="InterPro"/>
</dbReference>
<dbReference type="InterPro" id="IPR050987">
    <property type="entry name" value="AtrR-like"/>
</dbReference>
<dbReference type="InParanoid" id="A8P3N1"/>
<feature type="compositionally biased region" description="Acidic residues" evidence="3">
    <location>
        <begin position="1"/>
        <end position="13"/>
    </location>
</feature>
<keyword evidence="6" id="KW-1185">Reference proteome</keyword>
<gene>
    <name evidence="5" type="ORF">CC1G_12715</name>
</gene>
<feature type="compositionally biased region" description="Polar residues" evidence="3">
    <location>
        <begin position="670"/>
        <end position="684"/>
    </location>
</feature>
<dbReference type="CDD" id="cd00067">
    <property type="entry name" value="GAL4"/>
    <property type="match status" value="1"/>
</dbReference>
<dbReference type="GO" id="GO:0006351">
    <property type="term" value="P:DNA-templated transcription"/>
    <property type="evidence" value="ECO:0007669"/>
    <property type="project" value="InterPro"/>
</dbReference>
<evidence type="ECO:0000256" key="1">
    <source>
        <dbReference type="ARBA" id="ARBA00022723"/>
    </source>
</evidence>
<dbReference type="GeneID" id="6015177"/>
<dbReference type="InterPro" id="IPR001138">
    <property type="entry name" value="Zn2Cys6_DnaBD"/>
</dbReference>
<name>A8P3N1_COPC7</name>
<feature type="compositionally biased region" description="Basic and acidic residues" evidence="3">
    <location>
        <begin position="77"/>
        <end position="94"/>
    </location>
</feature>
<feature type="region of interest" description="Disordered" evidence="3">
    <location>
        <begin position="658"/>
        <end position="684"/>
    </location>
</feature>
<sequence length="902" mass="100899">MSSNEEFEDYDLEYESKPGPSVQGAGRVPSVKKRKLNRACDVCRKRKGDFVELPSGTLNKCLNCFSAKVPCTFNADGKPREPTKRKQDQADREAVRANETVRQAMLEGKVDPSASKSELNRIRHEMIKAPHADATTLETSGPLIVPRPGFLDSSKGARYFVGESSESDMIRRAIVLKEEWERGQTSAPKKTPPSTKGDADAWLARRRPEFWSLPSNLISKYFETANLHLPLIHRPTFEREIQEGLHLQNDSFAVTVLLICAIGARYSTDPEVFLDETDIEQAVEEFKASAQAKDHGILEEEIDNLRAKWRKNLRHSRGWKYFEQAWGAKSSDRLLLGPTLYDIQFYSLSVLFLGTTSFPQSSWALVGIGLRLVLESGGHRQLAGIDSPNAPVEAELWKRACWVLVSMDRHLSCSTGRPCSLQDEELDLELPVECDDEHWEHPDPQLRFKQPSDKPSVITAFNLMIRINEIIGIILRTIYAVKNPLRFLKLDKKEWDQWIVTEVDSRLNTWLNSIPPHLQWDPNNPDERFLSQSGYLYTVYYHAQILLHRPFIPSPRRPATVSFPSLTICTNASRSIARINSVLSERTNNFLAFPIFIAGIVLLLKAWDSRNSGRSTGEQFKKDMEDVNLCLTLLKLAEETYFSAGKLYNLASADEHVFPPPIPRPDTQKEPTTNGASNSKNSHAFTFSYNLPPRSTIPVGGSGPGVSLDASSSRVPSGSSSKTCHNEAANQPNPLDSWPPRSGPFLLGPDDVSPPPLSSHGSPFTLSPTMSSSSSRPSFPSSSTSFFIDTPSIFTQSTTSTQASTSSTATTTRTSTMHPSSEQQSHFYELHHQHHHQHQEHHQQHHTVTHHAPIDTLDVLMSSDSSSGLQGGFSSAGIEELGISNLWDWGLPFHHGHLNFER</sequence>
<dbReference type="GO" id="GO:0003677">
    <property type="term" value="F:DNA binding"/>
    <property type="evidence" value="ECO:0007669"/>
    <property type="project" value="InterPro"/>
</dbReference>
<feature type="region of interest" description="Disordered" evidence="3">
    <location>
        <begin position="696"/>
        <end position="782"/>
    </location>
</feature>
<dbReference type="OMA" id="YLMERTI"/>
<dbReference type="OrthoDB" id="4456959at2759"/>
<dbReference type="RefSeq" id="XP_001838579.2">
    <property type="nucleotide sequence ID" value="XM_001838527.2"/>
</dbReference>
<feature type="compositionally biased region" description="Low complexity" evidence="3">
    <location>
        <begin position="711"/>
        <end position="721"/>
    </location>
</feature>
<dbReference type="SUPFAM" id="SSF57701">
    <property type="entry name" value="Zn2/Cys6 DNA-binding domain"/>
    <property type="match status" value="1"/>
</dbReference>
<feature type="region of interest" description="Disordered" evidence="3">
    <location>
        <begin position="75"/>
        <end position="94"/>
    </location>
</feature>
<dbReference type="Proteomes" id="UP000001861">
    <property type="component" value="Unassembled WGS sequence"/>
</dbReference>
<dbReference type="eggNOG" id="ENOG502QSY2">
    <property type="taxonomic scope" value="Eukaryota"/>
</dbReference>
<evidence type="ECO:0000313" key="6">
    <source>
        <dbReference type="Proteomes" id="UP000001861"/>
    </source>
</evidence>
<dbReference type="Pfam" id="PF04082">
    <property type="entry name" value="Fungal_trans"/>
    <property type="match status" value="1"/>
</dbReference>
<dbReference type="HOGENOM" id="CLU_006019_2_2_1"/>
<dbReference type="GO" id="GO:0008270">
    <property type="term" value="F:zinc ion binding"/>
    <property type="evidence" value="ECO:0007669"/>
    <property type="project" value="InterPro"/>
</dbReference>
<dbReference type="VEuPathDB" id="FungiDB:CC1G_12715"/>
<comment type="caution">
    <text evidence="5">The sequence shown here is derived from an EMBL/GenBank/DDBJ whole genome shotgun (WGS) entry which is preliminary data.</text>
</comment>
<dbReference type="Gene3D" id="4.10.240.10">
    <property type="entry name" value="Zn(2)-C6 fungal-type DNA-binding domain"/>
    <property type="match status" value="1"/>
</dbReference>
<feature type="region of interest" description="Disordered" evidence="3">
    <location>
        <begin position="797"/>
        <end position="824"/>
    </location>
</feature>
<dbReference type="EMBL" id="AACS02000004">
    <property type="protein sequence ID" value="EAU83233.2"/>
    <property type="molecule type" value="Genomic_DNA"/>
</dbReference>
<dbReference type="CDD" id="cd12148">
    <property type="entry name" value="fungal_TF_MHR"/>
    <property type="match status" value="1"/>
</dbReference>
<organism evidence="5 6">
    <name type="scientific">Coprinopsis cinerea (strain Okayama-7 / 130 / ATCC MYA-4618 / FGSC 9003)</name>
    <name type="common">Inky cap fungus</name>
    <name type="synonym">Hormographiella aspergillata</name>
    <dbReference type="NCBI Taxonomy" id="240176"/>
    <lineage>
        <taxon>Eukaryota</taxon>
        <taxon>Fungi</taxon>
        <taxon>Dikarya</taxon>
        <taxon>Basidiomycota</taxon>
        <taxon>Agaricomycotina</taxon>
        <taxon>Agaricomycetes</taxon>
        <taxon>Agaricomycetidae</taxon>
        <taxon>Agaricales</taxon>
        <taxon>Agaricineae</taxon>
        <taxon>Psathyrellaceae</taxon>
        <taxon>Coprinopsis</taxon>
    </lineage>
</organism>
<feature type="region of interest" description="Disordered" evidence="3">
    <location>
        <begin position="1"/>
        <end position="30"/>
    </location>
</feature>
<evidence type="ECO:0000256" key="2">
    <source>
        <dbReference type="ARBA" id="ARBA00023242"/>
    </source>
</evidence>
<dbReference type="PANTHER" id="PTHR46910:SF38">
    <property type="entry name" value="ZN(2)-C6 FUNGAL-TYPE DOMAIN-CONTAINING PROTEIN"/>
    <property type="match status" value="1"/>
</dbReference>
<evidence type="ECO:0000256" key="3">
    <source>
        <dbReference type="SAM" id="MobiDB-lite"/>
    </source>
</evidence>
<evidence type="ECO:0000259" key="4">
    <source>
        <dbReference type="SMART" id="SM00906"/>
    </source>
</evidence>
<dbReference type="STRING" id="240176.A8P3N1"/>
<dbReference type="KEGG" id="cci:CC1G_12715"/>
<keyword evidence="1" id="KW-0479">Metal-binding</keyword>
<dbReference type="AlphaFoldDB" id="A8P3N1"/>
<feature type="compositionally biased region" description="Low complexity" evidence="3">
    <location>
        <begin position="797"/>
        <end position="816"/>
    </location>
</feature>
<dbReference type="InterPro" id="IPR007219">
    <property type="entry name" value="XnlR_reg_dom"/>
</dbReference>
<feature type="domain" description="Xylanolytic transcriptional activator regulatory" evidence="4">
    <location>
        <begin position="362"/>
        <end position="437"/>
    </location>
</feature>
<accession>A8P3N1</accession>
<feature type="compositionally biased region" description="Low complexity" evidence="3">
    <location>
        <begin position="762"/>
        <end position="782"/>
    </location>
</feature>
<dbReference type="PANTHER" id="PTHR46910">
    <property type="entry name" value="TRANSCRIPTION FACTOR PDR1"/>
    <property type="match status" value="1"/>
</dbReference>
<keyword evidence="2" id="KW-0539">Nucleus</keyword>
<evidence type="ECO:0000313" key="5">
    <source>
        <dbReference type="EMBL" id="EAU83233.2"/>
    </source>
</evidence>
<reference evidence="5 6" key="1">
    <citation type="journal article" date="2010" name="Proc. Natl. Acad. Sci. U.S.A.">
        <title>Insights into evolution of multicellular fungi from the assembled chromosomes of the mushroom Coprinopsis cinerea (Coprinus cinereus).</title>
        <authorList>
            <person name="Stajich J.E."/>
            <person name="Wilke S.K."/>
            <person name="Ahren D."/>
            <person name="Au C.H."/>
            <person name="Birren B.W."/>
            <person name="Borodovsky M."/>
            <person name="Burns C."/>
            <person name="Canback B."/>
            <person name="Casselton L.A."/>
            <person name="Cheng C.K."/>
            <person name="Deng J."/>
            <person name="Dietrich F.S."/>
            <person name="Fargo D.C."/>
            <person name="Farman M.L."/>
            <person name="Gathman A.C."/>
            <person name="Goldberg J."/>
            <person name="Guigo R."/>
            <person name="Hoegger P.J."/>
            <person name="Hooker J.B."/>
            <person name="Huggins A."/>
            <person name="James T.Y."/>
            <person name="Kamada T."/>
            <person name="Kilaru S."/>
            <person name="Kodira C."/>
            <person name="Kues U."/>
            <person name="Kupfer D."/>
            <person name="Kwan H.S."/>
            <person name="Lomsadze A."/>
            <person name="Li W."/>
            <person name="Lilly W.W."/>
            <person name="Ma L.J."/>
            <person name="Mackey A.J."/>
            <person name="Manning G."/>
            <person name="Martin F."/>
            <person name="Muraguchi H."/>
            <person name="Natvig D.O."/>
            <person name="Palmerini H."/>
            <person name="Ramesh M.A."/>
            <person name="Rehmeyer C.J."/>
            <person name="Roe B.A."/>
            <person name="Shenoy N."/>
            <person name="Stanke M."/>
            <person name="Ter-Hovhannisyan V."/>
            <person name="Tunlid A."/>
            <person name="Velagapudi R."/>
            <person name="Vision T.J."/>
            <person name="Zeng Q."/>
            <person name="Zolan M.E."/>
            <person name="Pukkila P.J."/>
        </authorList>
    </citation>
    <scope>NUCLEOTIDE SEQUENCE [LARGE SCALE GENOMIC DNA]</scope>
    <source>
        <strain evidence="6">Okayama-7 / 130 / ATCC MYA-4618 / FGSC 9003</strain>
    </source>
</reference>
<dbReference type="InterPro" id="IPR036864">
    <property type="entry name" value="Zn2-C6_fun-type_DNA-bd_sf"/>
</dbReference>
<protein>
    <submittedName>
        <fullName evidence="5">Nuclear protein</fullName>
    </submittedName>
</protein>
<dbReference type="SMART" id="SM00906">
    <property type="entry name" value="Fungal_trans"/>
    <property type="match status" value="1"/>
</dbReference>
<proteinExistence type="predicted"/>